<feature type="chain" id="PRO_5024928005" description="Twin-arginine translocation signal domain-containing protein" evidence="1">
    <location>
        <begin position="35"/>
        <end position="90"/>
    </location>
</feature>
<accession>A0A5Q0CDJ7</accession>
<sequence length="90" mass="9111">MTDLILSRRNALAGAGLALAAGSLAALASSPALADQGNMEAALRQLGSALNSLHRAPPNKGGHKERAVQLIEEAMGEVQAGIDFANQHGG</sequence>
<evidence type="ECO:0008006" key="4">
    <source>
        <dbReference type="Google" id="ProtNLM"/>
    </source>
</evidence>
<keyword evidence="1" id="KW-0732">Signal</keyword>
<name>A0A5Q0CDJ7_9HYPH</name>
<evidence type="ECO:0000313" key="2">
    <source>
        <dbReference type="EMBL" id="QFY63395.1"/>
    </source>
</evidence>
<dbReference type="PROSITE" id="PS51318">
    <property type="entry name" value="TAT"/>
    <property type="match status" value="1"/>
</dbReference>
<evidence type="ECO:0000313" key="3">
    <source>
        <dbReference type="Proteomes" id="UP000326881"/>
    </source>
</evidence>
<dbReference type="InterPro" id="IPR006311">
    <property type="entry name" value="TAT_signal"/>
</dbReference>
<dbReference type="RefSeq" id="WP_153273360.1">
    <property type="nucleotide sequence ID" value="NZ_CP043499.1"/>
</dbReference>
<protein>
    <recommendedName>
        <fullName evidence="4">Twin-arginine translocation signal domain-containing protein</fullName>
    </recommendedName>
</protein>
<keyword evidence="3" id="KW-1185">Reference proteome</keyword>
<keyword evidence="2" id="KW-0614">Plasmid</keyword>
<feature type="signal peptide" evidence="1">
    <location>
        <begin position="1"/>
        <end position="34"/>
    </location>
</feature>
<dbReference type="Proteomes" id="UP000326881">
    <property type="component" value="Plasmid unnamed"/>
</dbReference>
<proteinExistence type="predicted"/>
<dbReference type="EMBL" id="CP043499">
    <property type="protein sequence ID" value="QFY63395.1"/>
    <property type="molecule type" value="Genomic_DNA"/>
</dbReference>
<dbReference type="OrthoDB" id="5521250at2"/>
<dbReference type="KEGG" id="rgr:FZ934_24305"/>
<geneLocation type="plasmid" evidence="2 3">
    <name>unnamed</name>
</geneLocation>
<reference evidence="2 3" key="1">
    <citation type="submission" date="2019-08" db="EMBL/GenBank/DDBJ databases">
        <title>Prosopis cineraria nodule microbiome.</title>
        <authorList>
            <person name="Ali R."/>
            <person name="Chaluvadi S.R."/>
            <person name="Wang X."/>
        </authorList>
    </citation>
    <scope>NUCLEOTIDE SEQUENCE [LARGE SCALE GENOMIC DNA]</scope>
    <source>
        <strain evidence="2 3">BG7</strain>
        <plasmid evidence="2 3">unnamed</plasmid>
    </source>
</reference>
<evidence type="ECO:0000256" key="1">
    <source>
        <dbReference type="SAM" id="SignalP"/>
    </source>
</evidence>
<dbReference type="AlphaFoldDB" id="A0A5Q0CDJ7"/>
<gene>
    <name evidence="2" type="ORF">FZ934_24305</name>
</gene>
<organism evidence="2 3">
    <name type="scientific">Rhizobium grahamii</name>
    <dbReference type="NCBI Taxonomy" id="1120045"/>
    <lineage>
        <taxon>Bacteria</taxon>
        <taxon>Pseudomonadati</taxon>
        <taxon>Pseudomonadota</taxon>
        <taxon>Alphaproteobacteria</taxon>
        <taxon>Hyphomicrobiales</taxon>
        <taxon>Rhizobiaceae</taxon>
        <taxon>Rhizobium/Agrobacterium group</taxon>
        <taxon>Rhizobium</taxon>
    </lineage>
</organism>